<dbReference type="GO" id="GO:0005737">
    <property type="term" value="C:cytoplasm"/>
    <property type="evidence" value="ECO:0007669"/>
    <property type="project" value="InterPro"/>
</dbReference>
<dbReference type="RefSeq" id="WP_067977799.1">
    <property type="nucleotide sequence ID" value="NZ_CP014163.1"/>
</dbReference>
<reference evidence="10" key="2">
    <citation type="submission" date="2016-01" db="EMBL/GenBank/DDBJ databases">
        <title>Six Aerococcus type strain genome sequencing and assembly using PacBio and Illumina Hiseq.</title>
        <authorList>
            <person name="Carkaci D."/>
            <person name="Dargis R."/>
            <person name="Nielsen X.C."/>
            <person name="Skovgaard O."/>
            <person name="Fuursted K."/>
            <person name="Christensen J.J."/>
        </authorList>
    </citation>
    <scope>NUCLEOTIDE SEQUENCE [LARGE SCALE GENOMIC DNA]</scope>
    <source>
        <strain evidence="10">CCUG42038B</strain>
    </source>
</reference>
<dbReference type="NCBIfam" id="TIGR00744">
    <property type="entry name" value="ROK_glcA_fam"/>
    <property type="match status" value="1"/>
</dbReference>
<evidence type="ECO:0000313" key="9">
    <source>
        <dbReference type="EMBL" id="AMB98917.1"/>
    </source>
</evidence>
<dbReference type="Proteomes" id="UP000062260">
    <property type="component" value="Chromosome"/>
</dbReference>
<dbReference type="Pfam" id="PF00480">
    <property type="entry name" value="ROK"/>
    <property type="match status" value="1"/>
</dbReference>
<keyword evidence="6 9" id="KW-0418">Kinase</keyword>
<evidence type="ECO:0000256" key="4">
    <source>
        <dbReference type="ARBA" id="ARBA00022679"/>
    </source>
</evidence>
<dbReference type="GO" id="GO:0004340">
    <property type="term" value="F:glucokinase activity"/>
    <property type="evidence" value="ECO:0007669"/>
    <property type="project" value="UniProtKB-EC"/>
</dbReference>
<dbReference type="OrthoDB" id="9810372at2"/>
<accession>A0A0X8FLN6</accession>
<comment type="similarity">
    <text evidence="1">Belongs to the ROK (NagC/XylR) family.</text>
</comment>
<organism evidence="9 10">
    <name type="scientific">Aerococcus urinaehominis</name>
    <dbReference type="NCBI Taxonomy" id="128944"/>
    <lineage>
        <taxon>Bacteria</taxon>
        <taxon>Bacillati</taxon>
        <taxon>Bacillota</taxon>
        <taxon>Bacilli</taxon>
        <taxon>Lactobacillales</taxon>
        <taxon>Aerococcaceae</taxon>
        <taxon>Aerococcus</taxon>
    </lineage>
</organism>
<dbReference type="InterPro" id="IPR004654">
    <property type="entry name" value="ROK_glcA"/>
</dbReference>
<dbReference type="InterPro" id="IPR043129">
    <property type="entry name" value="ATPase_NBD"/>
</dbReference>
<evidence type="ECO:0000256" key="2">
    <source>
        <dbReference type="ARBA" id="ARBA00012323"/>
    </source>
</evidence>
<dbReference type="AlphaFoldDB" id="A0A0X8FLN6"/>
<proteinExistence type="inferred from homology"/>
<dbReference type="InterPro" id="IPR000600">
    <property type="entry name" value="ROK"/>
</dbReference>
<dbReference type="EMBL" id="CP014163">
    <property type="protein sequence ID" value="AMB98917.1"/>
    <property type="molecule type" value="Genomic_DNA"/>
</dbReference>
<dbReference type="Gene3D" id="3.30.420.40">
    <property type="match status" value="2"/>
</dbReference>
<keyword evidence="4" id="KW-0808">Transferase</keyword>
<dbReference type="PROSITE" id="PS01125">
    <property type="entry name" value="ROK"/>
    <property type="match status" value="1"/>
</dbReference>
<dbReference type="GO" id="GO:0005524">
    <property type="term" value="F:ATP binding"/>
    <property type="evidence" value="ECO:0007669"/>
    <property type="project" value="UniProtKB-KW"/>
</dbReference>
<evidence type="ECO:0000256" key="7">
    <source>
        <dbReference type="ARBA" id="ARBA00022840"/>
    </source>
</evidence>
<dbReference type="GO" id="GO:0006096">
    <property type="term" value="P:glycolytic process"/>
    <property type="evidence" value="ECO:0007669"/>
    <property type="project" value="InterPro"/>
</dbReference>
<gene>
    <name evidence="9" type="ORF">AWM75_02420</name>
</gene>
<sequence>MADKVIGIDLGGTSVKLAVVDSQRQVLDQWSIPTDVSDQGQHIVNDIVATIIDRLGQLNLSLDEIKAIGMGSPGTIDHDLGQVKGAYNLNWQDSQPVRQAIQEGLGRQLPVAIENDANVAAMGEQFLGAAKDCPDIIMVTLGTGVGGGVIVDGHLVVGMGAAGEVGHMFAQADGYQCTCGQTGCLETVASANGIARLAADLHKDWQGAPSSLAAAYQAGQKVTSYDLVLAAQAGDDFADYALETSLTYLAHSLGQMASVTHPQVILIGGGVANAGQYLLDKLVPLFKQAAYPAIAESTQIAIAQLGSEAGVIGAASLAFTLL</sequence>
<evidence type="ECO:0000256" key="1">
    <source>
        <dbReference type="ARBA" id="ARBA00006479"/>
    </source>
</evidence>
<dbReference type="PANTHER" id="PTHR18964">
    <property type="entry name" value="ROK (REPRESSOR, ORF, KINASE) FAMILY"/>
    <property type="match status" value="1"/>
</dbReference>
<evidence type="ECO:0000256" key="8">
    <source>
        <dbReference type="ARBA" id="ARBA00032386"/>
    </source>
</evidence>
<keyword evidence="7" id="KW-0067">ATP-binding</keyword>
<dbReference type="InterPro" id="IPR049874">
    <property type="entry name" value="ROK_cs"/>
</dbReference>
<dbReference type="EC" id="2.7.1.2" evidence="2"/>
<evidence type="ECO:0000256" key="6">
    <source>
        <dbReference type="ARBA" id="ARBA00022777"/>
    </source>
</evidence>
<evidence type="ECO:0000256" key="3">
    <source>
        <dbReference type="ARBA" id="ARBA00014701"/>
    </source>
</evidence>
<name>A0A0X8FLN6_9LACT</name>
<protein>
    <recommendedName>
        <fullName evidence="3">Glucokinase</fullName>
        <ecNumber evidence="2">2.7.1.2</ecNumber>
    </recommendedName>
    <alternativeName>
        <fullName evidence="8">Glucose kinase</fullName>
    </alternativeName>
</protein>
<dbReference type="PANTHER" id="PTHR18964:SF149">
    <property type="entry name" value="BIFUNCTIONAL UDP-N-ACETYLGLUCOSAMINE 2-EPIMERASE_N-ACETYLMANNOSAMINE KINASE"/>
    <property type="match status" value="1"/>
</dbReference>
<keyword evidence="10" id="KW-1185">Reference proteome</keyword>
<keyword evidence="5" id="KW-0547">Nucleotide-binding</keyword>
<evidence type="ECO:0000313" key="10">
    <source>
        <dbReference type="Proteomes" id="UP000062260"/>
    </source>
</evidence>
<evidence type="ECO:0000256" key="5">
    <source>
        <dbReference type="ARBA" id="ARBA00022741"/>
    </source>
</evidence>
<dbReference type="STRING" id="128944.AWM75_02420"/>
<dbReference type="KEGG" id="auh:AWM75_02420"/>
<reference evidence="9 10" key="1">
    <citation type="journal article" date="2016" name="Genome Announc.">
        <title>Complete Genome Sequences of Aerococcus christensenii CCUG 28831T, Aerococcus sanguinicola CCUG 43001T, Aerococcus urinae CCUG 36881T, Aerococcus urinaeequi CCUG 28094T, Aerococcus urinaehominis CCUG 42038 BT, and Aerococcus viridans CCUG 4311T.</title>
        <authorList>
            <person name="Carkaci D."/>
            <person name="Dargis R."/>
            <person name="Nielsen X.C."/>
            <person name="Skovgaard O."/>
            <person name="Fuursted K."/>
            <person name="Christensen J.J."/>
        </authorList>
    </citation>
    <scope>NUCLEOTIDE SEQUENCE [LARGE SCALE GENOMIC DNA]</scope>
    <source>
        <strain evidence="9 10">CCUG42038B</strain>
    </source>
</reference>
<dbReference type="SUPFAM" id="SSF53067">
    <property type="entry name" value="Actin-like ATPase domain"/>
    <property type="match status" value="1"/>
</dbReference>